<reference evidence="2" key="1">
    <citation type="submission" date="2019-08" db="EMBL/GenBank/DDBJ databases">
        <authorList>
            <person name="Kucharzyk K."/>
            <person name="Murdoch R.W."/>
            <person name="Higgins S."/>
            <person name="Loffler F."/>
        </authorList>
    </citation>
    <scope>NUCLEOTIDE SEQUENCE</scope>
</reference>
<dbReference type="AlphaFoldDB" id="A0A645FX67"/>
<name>A0A645FX67_9ZZZZ</name>
<feature type="region of interest" description="Disordered" evidence="1">
    <location>
        <begin position="1"/>
        <end position="40"/>
    </location>
</feature>
<dbReference type="EMBL" id="VSSQ01066513">
    <property type="protein sequence ID" value="MPN19035.1"/>
    <property type="molecule type" value="Genomic_DNA"/>
</dbReference>
<sequence>MRWRVAARAQHQCRHQQRGQQASRDGTGQPGDFGYADEEQHAAGIKPCERAQQHAGQILAARVQTLQLVLEAAGRDQPDQGAGQAGSGEQGRAAKPLPERVRTIDGGRAHHHLYKQHGAQYHAGIAGVEHQDRAGRGGSCGDER</sequence>
<evidence type="ECO:0000256" key="1">
    <source>
        <dbReference type="SAM" id="MobiDB-lite"/>
    </source>
</evidence>
<comment type="caution">
    <text evidence="2">The sequence shown here is derived from an EMBL/GenBank/DDBJ whole genome shotgun (WGS) entry which is preliminary data.</text>
</comment>
<feature type="region of interest" description="Disordered" evidence="1">
    <location>
        <begin position="72"/>
        <end position="99"/>
    </location>
</feature>
<protein>
    <submittedName>
        <fullName evidence="2">Uncharacterized protein</fullName>
    </submittedName>
</protein>
<feature type="compositionally biased region" description="Basic residues" evidence="1">
    <location>
        <begin position="1"/>
        <end position="17"/>
    </location>
</feature>
<organism evidence="2">
    <name type="scientific">bioreactor metagenome</name>
    <dbReference type="NCBI Taxonomy" id="1076179"/>
    <lineage>
        <taxon>unclassified sequences</taxon>
        <taxon>metagenomes</taxon>
        <taxon>ecological metagenomes</taxon>
    </lineage>
</organism>
<accession>A0A645FX67</accession>
<gene>
    <name evidence="2" type="ORF">SDC9_166401</name>
</gene>
<proteinExistence type="predicted"/>
<evidence type="ECO:0000313" key="2">
    <source>
        <dbReference type="EMBL" id="MPN19035.1"/>
    </source>
</evidence>